<organism evidence="1 2">
    <name type="scientific">Austropuccinia psidii MF-1</name>
    <dbReference type="NCBI Taxonomy" id="1389203"/>
    <lineage>
        <taxon>Eukaryota</taxon>
        <taxon>Fungi</taxon>
        <taxon>Dikarya</taxon>
        <taxon>Basidiomycota</taxon>
        <taxon>Pucciniomycotina</taxon>
        <taxon>Pucciniomycetes</taxon>
        <taxon>Pucciniales</taxon>
        <taxon>Sphaerophragmiaceae</taxon>
        <taxon>Austropuccinia</taxon>
    </lineage>
</organism>
<accession>A0A9Q3H943</accession>
<keyword evidence="2" id="KW-1185">Reference proteome</keyword>
<gene>
    <name evidence="1" type="ORF">O181_035582</name>
</gene>
<comment type="caution">
    <text evidence="1">The sequence shown here is derived from an EMBL/GenBank/DDBJ whole genome shotgun (WGS) entry which is preliminary data.</text>
</comment>
<protein>
    <submittedName>
        <fullName evidence="1">Uncharacterized protein</fullName>
    </submittedName>
</protein>
<proteinExistence type="predicted"/>
<sequence>MSFQLKNPDTSPFQRRTFQSFSLAIPDRYQQTIQGPQPPGPAVFGLIFHFRILQGVVSRSYQSSISFQGIKYSSTPWTTQLAHTGGIQATCMALALLGQFIFHCENLSHTAQSSRWPDLY</sequence>
<name>A0A9Q3H943_9BASI</name>
<dbReference type="EMBL" id="AVOT02013329">
    <property type="protein sequence ID" value="MBW0495867.1"/>
    <property type="molecule type" value="Genomic_DNA"/>
</dbReference>
<reference evidence="1" key="1">
    <citation type="submission" date="2021-03" db="EMBL/GenBank/DDBJ databases">
        <title>Draft genome sequence of rust myrtle Austropuccinia psidii MF-1, a brazilian biotype.</title>
        <authorList>
            <person name="Quecine M.C."/>
            <person name="Pachon D.M.R."/>
            <person name="Bonatelli M.L."/>
            <person name="Correr F.H."/>
            <person name="Franceschini L.M."/>
            <person name="Leite T.F."/>
            <person name="Margarido G.R.A."/>
            <person name="Almeida C.A."/>
            <person name="Ferrarezi J.A."/>
            <person name="Labate C.A."/>
        </authorList>
    </citation>
    <scope>NUCLEOTIDE SEQUENCE</scope>
    <source>
        <strain evidence="1">MF-1</strain>
    </source>
</reference>
<evidence type="ECO:0000313" key="1">
    <source>
        <dbReference type="EMBL" id="MBW0495867.1"/>
    </source>
</evidence>
<evidence type="ECO:0000313" key="2">
    <source>
        <dbReference type="Proteomes" id="UP000765509"/>
    </source>
</evidence>
<dbReference type="AlphaFoldDB" id="A0A9Q3H943"/>
<dbReference type="Proteomes" id="UP000765509">
    <property type="component" value="Unassembled WGS sequence"/>
</dbReference>